<evidence type="ECO:0000313" key="7">
    <source>
        <dbReference type="Proteomes" id="UP000315730"/>
    </source>
</evidence>
<evidence type="ECO:0000256" key="3">
    <source>
        <dbReference type="ARBA" id="ARBA00023027"/>
    </source>
</evidence>
<dbReference type="Gene3D" id="3.30.1600.10">
    <property type="entry name" value="SIR2/SIRT2 'Small Domain"/>
    <property type="match status" value="1"/>
</dbReference>
<dbReference type="AlphaFoldDB" id="A0A4Y4D3T6"/>
<feature type="binding site" evidence="4">
    <location>
        <position position="153"/>
    </location>
    <ligand>
        <name>Zn(2+)</name>
        <dbReference type="ChEBI" id="CHEBI:29105"/>
    </ligand>
</feature>
<dbReference type="STRING" id="1272.GCA_900014985_01669"/>
<dbReference type="PANTHER" id="PTHR11085">
    <property type="entry name" value="NAD-DEPENDENT PROTEIN DEACYLASE SIRTUIN-5, MITOCHONDRIAL-RELATED"/>
    <property type="match status" value="1"/>
</dbReference>
<proteinExistence type="predicted"/>
<keyword evidence="3" id="KW-0520">NAD</keyword>
<dbReference type="Gene3D" id="3.40.50.1220">
    <property type="entry name" value="TPP-binding domain"/>
    <property type="match status" value="1"/>
</dbReference>
<feature type="binding site" evidence="4">
    <location>
        <position position="207"/>
    </location>
    <ligand>
        <name>Zn(2+)</name>
        <dbReference type="ChEBI" id="CHEBI:29105"/>
    </ligand>
</feature>
<accession>A0A4Y4D3T6</accession>
<keyword evidence="4" id="KW-0862">Zinc</keyword>
<comment type="caution">
    <text evidence="6">The sequence shown here is derived from an EMBL/GenBank/DDBJ whole genome shotgun (WGS) entry which is preliminary data.</text>
</comment>
<feature type="active site" description="Proton acceptor" evidence="4">
    <location>
        <position position="142"/>
    </location>
</feature>
<evidence type="ECO:0000313" key="6">
    <source>
        <dbReference type="EMBL" id="GEC99266.1"/>
    </source>
</evidence>
<feature type="binding site" evidence="4">
    <location>
        <position position="204"/>
    </location>
    <ligand>
        <name>Zn(2+)</name>
        <dbReference type="ChEBI" id="CHEBI:29105"/>
    </ligand>
</feature>
<dbReference type="GO" id="GO:0017136">
    <property type="term" value="F:histone deacetylase activity, NAD-dependent"/>
    <property type="evidence" value="ECO:0007669"/>
    <property type="project" value="TreeGrafter"/>
</dbReference>
<dbReference type="InterPro" id="IPR050134">
    <property type="entry name" value="NAD-dep_sirtuin_deacylases"/>
</dbReference>
<dbReference type="Proteomes" id="UP000315730">
    <property type="component" value="Unassembled WGS sequence"/>
</dbReference>
<dbReference type="GO" id="GO:0046872">
    <property type="term" value="F:metal ion binding"/>
    <property type="evidence" value="ECO:0007669"/>
    <property type="project" value="UniProtKB-KW"/>
</dbReference>
<dbReference type="OrthoDB" id="9800582at2"/>
<dbReference type="InterPro" id="IPR026590">
    <property type="entry name" value="Ssirtuin_cat_dom"/>
</dbReference>
<dbReference type="EC" id="2.3.1.286" evidence="1"/>
<name>A0A4Y4D3T6_KOCVA</name>
<keyword evidence="4" id="KW-0479">Metal-binding</keyword>
<dbReference type="InterPro" id="IPR026591">
    <property type="entry name" value="Sirtuin_cat_small_dom_sf"/>
</dbReference>
<feature type="domain" description="Deacetylase sirtuin-type" evidence="5">
    <location>
        <begin position="20"/>
        <end position="301"/>
    </location>
</feature>
<feature type="binding site" evidence="4">
    <location>
        <position position="150"/>
    </location>
    <ligand>
        <name>Zn(2+)</name>
        <dbReference type="ChEBI" id="CHEBI:29105"/>
    </ligand>
</feature>
<evidence type="ECO:0000256" key="4">
    <source>
        <dbReference type="PROSITE-ProRule" id="PRU00236"/>
    </source>
</evidence>
<keyword evidence="2" id="KW-0808">Transferase</keyword>
<dbReference type="EMBL" id="BJNW01000011">
    <property type="protein sequence ID" value="GEC99266.1"/>
    <property type="molecule type" value="Genomic_DNA"/>
</dbReference>
<evidence type="ECO:0000256" key="1">
    <source>
        <dbReference type="ARBA" id="ARBA00012928"/>
    </source>
</evidence>
<gene>
    <name evidence="6" type="primary">cobB</name>
    <name evidence="6" type="ORF">KVA01_14210</name>
</gene>
<keyword evidence="7" id="KW-1185">Reference proteome</keyword>
<dbReference type="GO" id="GO:0070403">
    <property type="term" value="F:NAD+ binding"/>
    <property type="evidence" value="ECO:0007669"/>
    <property type="project" value="InterPro"/>
</dbReference>
<dbReference type="PROSITE" id="PS50305">
    <property type="entry name" value="SIRTUIN"/>
    <property type="match status" value="1"/>
</dbReference>
<evidence type="ECO:0000259" key="5">
    <source>
        <dbReference type="PROSITE" id="PS50305"/>
    </source>
</evidence>
<dbReference type="InterPro" id="IPR029035">
    <property type="entry name" value="DHS-like_NAD/FAD-binding_dom"/>
</dbReference>
<evidence type="ECO:0000256" key="2">
    <source>
        <dbReference type="ARBA" id="ARBA00022679"/>
    </source>
</evidence>
<dbReference type="PANTHER" id="PTHR11085:SF10">
    <property type="entry name" value="NAD-DEPENDENT PROTEIN DEACYLASE SIRTUIN-5, MITOCHONDRIAL-RELATED"/>
    <property type="match status" value="1"/>
</dbReference>
<organism evidence="6 7">
    <name type="scientific">Kocuria varians</name>
    <name type="common">Micrococcus varians</name>
    <dbReference type="NCBI Taxonomy" id="1272"/>
    <lineage>
        <taxon>Bacteria</taxon>
        <taxon>Bacillati</taxon>
        <taxon>Actinomycetota</taxon>
        <taxon>Actinomycetes</taxon>
        <taxon>Micrococcales</taxon>
        <taxon>Micrococcaceae</taxon>
        <taxon>Kocuria</taxon>
    </lineage>
</organism>
<reference evidence="6 7" key="1">
    <citation type="submission" date="2019-06" db="EMBL/GenBank/DDBJ databases">
        <title>Whole genome shotgun sequence of Kocuria varians NBRC 15358.</title>
        <authorList>
            <person name="Hosoyama A."/>
            <person name="Uohara A."/>
            <person name="Ohji S."/>
            <person name="Ichikawa N."/>
        </authorList>
    </citation>
    <scope>NUCLEOTIDE SEQUENCE [LARGE SCALE GENOMIC DNA]</scope>
    <source>
        <strain evidence="6 7">NBRC 15358</strain>
    </source>
</reference>
<protein>
    <recommendedName>
        <fullName evidence="1">protein acetyllysine N-acetyltransferase</fullName>
        <ecNumber evidence="1">2.3.1.286</ecNumber>
    </recommendedName>
</protein>
<dbReference type="RefSeq" id="WP_141269491.1">
    <property type="nucleotide sequence ID" value="NZ_BJNW01000011.1"/>
</dbReference>
<sequence length="301" mass="32494">MPLRVIRAGYGSPERPDAFPDPDALDARAGLPAAVELLEGRRVAVLTGAGMSTRSGIPDYRGPDARPRNPMTYQEFMGSVGNRRHYWARNQYGWRFVDAAEPNAAHTAIARMESAGVVQGVITQNIDRLHEKAGTVEVVDLHGTYAWVLCTACGSRFPREQVSRYLDELNPGSYDGMAAGTDIEYAPDADATVEETEGFRVWDCPVCQGVLKPDVVFFGENAPAEKVALSRRIVERADVLLVAGSSLTVNSGRRFVRQAARVGKPVVIVNHGTTGADALATVKVDAPVDEFLTDLGLLLGA</sequence>
<dbReference type="Pfam" id="PF02146">
    <property type="entry name" value="SIR2"/>
    <property type="match status" value="1"/>
</dbReference>
<dbReference type="SUPFAM" id="SSF52467">
    <property type="entry name" value="DHS-like NAD/FAD-binding domain"/>
    <property type="match status" value="1"/>
</dbReference>
<dbReference type="InterPro" id="IPR003000">
    <property type="entry name" value="Sirtuin"/>
</dbReference>